<dbReference type="NCBIfam" id="NF001097">
    <property type="entry name" value="PRK00129.1"/>
    <property type="match status" value="1"/>
</dbReference>
<sequence>MTIMATEAAGITNDTRNDTRNDTVHLLPQTRQLRALHTIIRDRNCDLERFVTTSGRIIRQLVETALDLLPFEPSGVQTPVGQTYHGLRPAKPICGVPVVRAGESMEHELRAMSPGVRIGKILIQRDKVTKLPRLYYSALPADIDRHSVLLLDPMLATGGTALAAIEVLLAHGVAEDDIVFVTLLSAPEGIDAVHARHPNLRIVTSAIEERLNENAYMIPGIGDFGDRYFGTDVPR</sequence>
<dbReference type="Pfam" id="PF14681">
    <property type="entry name" value="UPRTase"/>
    <property type="match status" value="1"/>
</dbReference>
<evidence type="ECO:0000256" key="9">
    <source>
        <dbReference type="ARBA" id="ARBA00023134"/>
    </source>
</evidence>
<keyword evidence="7 12" id="KW-0808">Transferase</keyword>
<dbReference type="InterPro" id="IPR000836">
    <property type="entry name" value="PRTase_dom"/>
</dbReference>
<evidence type="ECO:0000256" key="4">
    <source>
        <dbReference type="ARBA" id="ARBA00011894"/>
    </source>
</evidence>
<reference evidence="12" key="1">
    <citation type="journal article" date="2014" name="Int. J. Syst. Evol. Microbiol.">
        <title>Complete genome sequence of Corynebacterium casei LMG S-19264T (=DSM 44701T), isolated from a smear-ripened cheese.</title>
        <authorList>
            <consortium name="US DOE Joint Genome Institute (JGI-PGF)"/>
            <person name="Walter F."/>
            <person name="Albersmeier A."/>
            <person name="Kalinowski J."/>
            <person name="Ruckert C."/>
        </authorList>
    </citation>
    <scope>NUCLEOTIDE SEQUENCE</scope>
    <source>
        <strain evidence="12">CGMCC 4.7138</strain>
    </source>
</reference>
<dbReference type="EMBL" id="BMMN01000015">
    <property type="protein sequence ID" value="GGO27382.1"/>
    <property type="molecule type" value="Genomic_DNA"/>
</dbReference>
<evidence type="ECO:0000256" key="10">
    <source>
        <dbReference type="ARBA" id="ARBA00031082"/>
    </source>
</evidence>
<dbReference type="GO" id="GO:0005525">
    <property type="term" value="F:GTP binding"/>
    <property type="evidence" value="ECO:0007669"/>
    <property type="project" value="UniProtKB-KW"/>
</dbReference>
<dbReference type="Proteomes" id="UP000653480">
    <property type="component" value="Unassembled WGS sequence"/>
</dbReference>
<evidence type="ECO:0000256" key="6">
    <source>
        <dbReference type="ARBA" id="ARBA00022676"/>
    </source>
</evidence>
<gene>
    <name evidence="12" type="primary">upp</name>
    <name evidence="12" type="ORF">GCM10011574_60730</name>
</gene>
<evidence type="ECO:0000256" key="5">
    <source>
        <dbReference type="ARBA" id="ARBA00022533"/>
    </source>
</evidence>
<name>A0A8H9LGH8_9ACTN</name>
<keyword evidence="5" id="KW-0021">Allosteric enzyme</keyword>
<dbReference type="InterPro" id="IPR029057">
    <property type="entry name" value="PRTase-like"/>
</dbReference>
<evidence type="ECO:0000256" key="2">
    <source>
        <dbReference type="ARBA" id="ARBA00005180"/>
    </source>
</evidence>
<feature type="domain" description="Phosphoribosyltransferase" evidence="11">
    <location>
        <begin position="28"/>
        <end position="231"/>
    </location>
</feature>
<dbReference type="SUPFAM" id="SSF53271">
    <property type="entry name" value="PRTase-like"/>
    <property type="match status" value="1"/>
</dbReference>
<evidence type="ECO:0000256" key="3">
    <source>
        <dbReference type="ARBA" id="ARBA00009516"/>
    </source>
</evidence>
<comment type="cofactor">
    <cofactor evidence="1">
        <name>Mg(2+)</name>
        <dbReference type="ChEBI" id="CHEBI:18420"/>
    </cofactor>
</comment>
<comment type="similarity">
    <text evidence="3">Belongs to the UPRTase family.</text>
</comment>
<keyword evidence="8" id="KW-0547">Nucleotide-binding</keyword>
<keyword evidence="6 12" id="KW-0328">Glycosyltransferase</keyword>
<dbReference type="GO" id="GO:0004845">
    <property type="term" value="F:uracil phosphoribosyltransferase activity"/>
    <property type="evidence" value="ECO:0007669"/>
    <property type="project" value="UniProtKB-EC"/>
</dbReference>
<evidence type="ECO:0000313" key="13">
    <source>
        <dbReference type="Proteomes" id="UP000653480"/>
    </source>
</evidence>
<proteinExistence type="inferred from homology"/>
<comment type="caution">
    <text evidence="12">The sequence shown here is derived from an EMBL/GenBank/DDBJ whole genome shotgun (WGS) entry which is preliminary data.</text>
</comment>
<dbReference type="CDD" id="cd06223">
    <property type="entry name" value="PRTases_typeI"/>
    <property type="match status" value="1"/>
</dbReference>
<evidence type="ECO:0000259" key="11">
    <source>
        <dbReference type="Pfam" id="PF14681"/>
    </source>
</evidence>
<dbReference type="Gene3D" id="3.40.50.2020">
    <property type="match status" value="1"/>
</dbReference>
<evidence type="ECO:0000256" key="8">
    <source>
        <dbReference type="ARBA" id="ARBA00022741"/>
    </source>
</evidence>
<evidence type="ECO:0000313" key="12">
    <source>
        <dbReference type="EMBL" id="GGO27382.1"/>
    </source>
</evidence>
<dbReference type="EC" id="2.4.2.9" evidence="4"/>
<comment type="pathway">
    <text evidence="2">Pyrimidine metabolism; UMP biosynthesis via salvage pathway; UMP from uracil: step 1/1.</text>
</comment>
<evidence type="ECO:0000256" key="1">
    <source>
        <dbReference type="ARBA" id="ARBA00001946"/>
    </source>
</evidence>
<dbReference type="FunFam" id="3.40.50.2020:FF:000023">
    <property type="entry name" value="Probable uracil phosphoribosyltransferase"/>
    <property type="match status" value="1"/>
</dbReference>
<evidence type="ECO:0000256" key="7">
    <source>
        <dbReference type="ARBA" id="ARBA00022679"/>
    </source>
</evidence>
<protein>
    <recommendedName>
        <fullName evidence="4">uracil phosphoribosyltransferase</fullName>
        <ecNumber evidence="4">2.4.2.9</ecNumber>
    </recommendedName>
    <alternativeName>
        <fullName evidence="10">UMP pyrophosphorylase</fullName>
    </alternativeName>
</protein>
<keyword evidence="9" id="KW-0342">GTP-binding</keyword>
<reference evidence="12" key="2">
    <citation type="submission" date="2020-09" db="EMBL/GenBank/DDBJ databases">
        <authorList>
            <person name="Sun Q."/>
            <person name="Zhou Y."/>
        </authorList>
    </citation>
    <scope>NUCLEOTIDE SEQUENCE</scope>
    <source>
        <strain evidence="12">CGMCC 4.7138</strain>
    </source>
</reference>
<keyword evidence="13" id="KW-1185">Reference proteome</keyword>
<dbReference type="AlphaFoldDB" id="A0A8H9LGH8"/>
<dbReference type="RefSeq" id="WP_208762419.1">
    <property type="nucleotide sequence ID" value="NZ_BMMN01000015.1"/>
</dbReference>
<organism evidence="12 13">
    <name type="scientific">Microbispora bryophytorum</name>
    <dbReference type="NCBI Taxonomy" id="1460882"/>
    <lineage>
        <taxon>Bacteria</taxon>
        <taxon>Bacillati</taxon>
        <taxon>Actinomycetota</taxon>
        <taxon>Actinomycetes</taxon>
        <taxon>Streptosporangiales</taxon>
        <taxon>Streptosporangiaceae</taxon>
        <taxon>Microbispora</taxon>
    </lineage>
</organism>
<accession>A0A8H9LGH8</accession>